<keyword evidence="1" id="KW-0812">Transmembrane</keyword>
<dbReference type="AlphaFoldDB" id="A0A136IJ64"/>
<sequence>MTETTPLLPTCQFAKDLELGLMAGAVQHDAIAAPSQSTVKLLCYRVLAQTIYILYVVLWILLLFADRLPLGHLDQRWHAVAYLMAQQFEKDCLAPLDRVISEMVFRALIRYSADPSIKHDTTTDITTQITTEVTTEATTGVTTVVTTKVVTKIVTEVTTKTATEATTDGSEDTEKASKGRQALKRALRKATAVGTLMRGPVAAFGAVLQLIPVFKSWKSVVVLLLALAWLRWIGGHIKLTTIRAQESKDDRDKAFENMSTSMTPTQRAAIDASHEAYQRSSVTKDIIDFISKVVISLGLLALVFWDSQDFMFVVKSAHALYKLNDISGKWFEASAKSETAVKAIKSYKKSTGDHGRTTGKTWKSPWCFASPSDGRIRNVAGHERYTRVCLVPDPDRDFAPRRRRRRSHLKLLTERELFHLQPLDLLCVIVHSMKLRWLRTIEQGMGGGAEWCM</sequence>
<dbReference type="EMBL" id="KQ964301">
    <property type="protein sequence ID" value="KXJ85027.1"/>
    <property type="molecule type" value="Genomic_DNA"/>
</dbReference>
<keyword evidence="3" id="KW-1185">Reference proteome</keyword>
<dbReference type="Proteomes" id="UP000070501">
    <property type="component" value="Unassembled WGS sequence"/>
</dbReference>
<dbReference type="InParanoid" id="A0A136IJ64"/>
<name>A0A136IJ64_9PEZI</name>
<protein>
    <submittedName>
        <fullName evidence="2">Uncharacterized protein</fullName>
    </submittedName>
</protein>
<evidence type="ECO:0000313" key="3">
    <source>
        <dbReference type="Proteomes" id="UP000070501"/>
    </source>
</evidence>
<evidence type="ECO:0000256" key="1">
    <source>
        <dbReference type="SAM" id="Phobius"/>
    </source>
</evidence>
<keyword evidence="1" id="KW-1133">Transmembrane helix</keyword>
<gene>
    <name evidence="2" type="ORF">Micbo1qcDRAFT_181162</name>
</gene>
<feature type="transmembrane region" description="Helical" evidence="1">
    <location>
        <begin position="46"/>
        <end position="65"/>
    </location>
</feature>
<reference evidence="3" key="1">
    <citation type="submission" date="2016-02" db="EMBL/GenBank/DDBJ databases">
        <title>Draft genome sequence of Microdochium bolleyi, a fungal endophyte of beachgrass.</title>
        <authorList>
            <consortium name="DOE Joint Genome Institute"/>
            <person name="David A.S."/>
            <person name="May G."/>
            <person name="Haridas S."/>
            <person name="Lim J."/>
            <person name="Wang M."/>
            <person name="Labutti K."/>
            <person name="Lipzen A."/>
            <person name="Barry K."/>
            <person name="Grigoriev I.V."/>
        </authorList>
    </citation>
    <scope>NUCLEOTIDE SEQUENCE [LARGE SCALE GENOMIC DNA]</scope>
    <source>
        <strain evidence="3">J235TASD1</strain>
    </source>
</reference>
<accession>A0A136IJ64</accession>
<evidence type="ECO:0000313" key="2">
    <source>
        <dbReference type="EMBL" id="KXJ85027.1"/>
    </source>
</evidence>
<organism evidence="2 3">
    <name type="scientific">Microdochium bolleyi</name>
    <dbReference type="NCBI Taxonomy" id="196109"/>
    <lineage>
        <taxon>Eukaryota</taxon>
        <taxon>Fungi</taxon>
        <taxon>Dikarya</taxon>
        <taxon>Ascomycota</taxon>
        <taxon>Pezizomycotina</taxon>
        <taxon>Sordariomycetes</taxon>
        <taxon>Xylariomycetidae</taxon>
        <taxon>Xylariales</taxon>
        <taxon>Microdochiaceae</taxon>
        <taxon>Microdochium</taxon>
    </lineage>
</organism>
<keyword evidence="1" id="KW-0472">Membrane</keyword>
<proteinExistence type="predicted"/>